<dbReference type="AlphaFoldDB" id="F4FZF7"/>
<dbReference type="SUPFAM" id="SSF53448">
    <property type="entry name" value="Nucleotide-diphospho-sugar transferases"/>
    <property type="match status" value="1"/>
</dbReference>
<dbReference type="PATRIC" id="fig|1006006.8.peg.1540"/>
<sequence>MDAKILYTSGYGYEVDVLEAVSRVERPTIVFPSDVPLIPKDAINLLISECRSSICSLLSRSEFIGVSIWKGLTLDNYQSVTYPGLIINVNTKEDYEKINKNCP</sequence>
<reference evidence="1 2" key="1">
    <citation type="journal article" date="2011" name="J. Bacteriol.">
        <title>Complete genome sequence of Metallosphaera cuprina, a metal sulfide-oxidizing archaeon from a hot spring.</title>
        <authorList>
            <person name="Liu L.J."/>
            <person name="You X.Y."/>
            <person name="Zheng H."/>
            <person name="Wang S."/>
            <person name="Jiang C.Y."/>
            <person name="Liu S.J."/>
        </authorList>
    </citation>
    <scope>NUCLEOTIDE SEQUENCE [LARGE SCALE GENOMIC DNA]</scope>
    <source>
        <strain evidence="1 2">Ar-4</strain>
    </source>
</reference>
<dbReference type="eggNOG" id="arCOG01871">
    <property type="taxonomic scope" value="Archaea"/>
</dbReference>
<dbReference type="Proteomes" id="UP000007812">
    <property type="component" value="Chromosome"/>
</dbReference>
<gene>
    <name evidence="1" type="ordered locus">Mcup_1544</name>
</gene>
<dbReference type="HOGENOM" id="CLU_2257352_0_0_2"/>
<dbReference type="STRING" id="1006006.Mcup_1544"/>
<dbReference type="EMBL" id="CP002656">
    <property type="protein sequence ID" value="AEB95647.1"/>
    <property type="molecule type" value="Genomic_DNA"/>
</dbReference>
<dbReference type="KEGG" id="mcn:Mcup_1544"/>
<organism evidence="1 2">
    <name type="scientific">Metallosphaera cuprina (strain Ar-4)</name>
    <dbReference type="NCBI Taxonomy" id="1006006"/>
    <lineage>
        <taxon>Archaea</taxon>
        <taxon>Thermoproteota</taxon>
        <taxon>Thermoprotei</taxon>
        <taxon>Sulfolobales</taxon>
        <taxon>Sulfolobaceae</taxon>
        <taxon>Metallosphaera</taxon>
    </lineage>
</organism>
<keyword evidence="2" id="KW-1185">Reference proteome</keyword>
<accession>F4FZF7</accession>
<protein>
    <submittedName>
        <fullName evidence="1">GTP:adenosylcobinamide-phosphate guanylyltransferase-like protein</fullName>
    </submittedName>
</protein>
<proteinExistence type="predicted"/>
<name>F4FZF7_METCR</name>
<evidence type="ECO:0000313" key="1">
    <source>
        <dbReference type="EMBL" id="AEB95647.1"/>
    </source>
</evidence>
<dbReference type="GO" id="GO:0016779">
    <property type="term" value="F:nucleotidyltransferase activity"/>
    <property type="evidence" value="ECO:0007669"/>
    <property type="project" value="UniProtKB-KW"/>
</dbReference>
<evidence type="ECO:0000313" key="2">
    <source>
        <dbReference type="Proteomes" id="UP000007812"/>
    </source>
</evidence>
<dbReference type="InterPro" id="IPR029044">
    <property type="entry name" value="Nucleotide-diphossugar_trans"/>
</dbReference>
<dbReference type="Gene3D" id="3.90.550.10">
    <property type="entry name" value="Spore Coat Polysaccharide Biosynthesis Protein SpsA, Chain A"/>
    <property type="match status" value="1"/>
</dbReference>